<dbReference type="EMBL" id="CM056820">
    <property type="protein sequence ID" value="KAJ8615613.1"/>
    <property type="molecule type" value="Genomic_DNA"/>
</dbReference>
<accession>A0ACC2K409</accession>
<organism evidence="1 2">
    <name type="scientific">Persea americana</name>
    <name type="common">Avocado</name>
    <dbReference type="NCBI Taxonomy" id="3435"/>
    <lineage>
        <taxon>Eukaryota</taxon>
        <taxon>Viridiplantae</taxon>
        <taxon>Streptophyta</taxon>
        <taxon>Embryophyta</taxon>
        <taxon>Tracheophyta</taxon>
        <taxon>Spermatophyta</taxon>
        <taxon>Magnoliopsida</taxon>
        <taxon>Magnoliidae</taxon>
        <taxon>Laurales</taxon>
        <taxon>Lauraceae</taxon>
        <taxon>Persea</taxon>
    </lineage>
</organism>
<reference evidence="1 2" key="1">
    <citation type="journal article" date="2022" name="Hortic Res">
        <title>A haplotype resolved chromosomal level avocado genome allows analysis of novel avocado genes.</title>
        <authorList>
            <person name="Nath O."/>
            <person name="Fletcher S.J."/>
            <person name="Hayward A."/>
            <person name="Shaw L.M."/>
            <person name="Masouleh A.K."/>
            <person name="Furtado A."/>
            <person name="Henry R.J."/>
            <person name="Mitter N."/>
        </authorList>
    </citation>
    <scope>NUCLEOTIDE SEQUENCE [LARGE SCALE GENOMIC DNA]</scope>
    <source>
        <strain evidence="2">cv. Hass</strain>
    </source>
</reference>
<keyword evidence="2" id="KW-1185">Reference proteome</keyword>
<evidence type="ECO:0000313" key="1">
    <source>
        <dbReference type="EMBL" id="KAJ8615613.1"/>
    </source>
</evidence>
<protein>
    <submittedName>
        <fullName evidence="1">Uncharacterized protein</fullName>
    </submittedName>
</protein>
<gene>
    <name evidence="1" type="ORF">MRB53_034985</name>
</gene>
<evidence type="ECO:0000313" key="2">
    <source>
        <dbReference type="Proteomes" id="UP001234297"/>
    </source>
</evidence>
<dbReference type="Proteomes" id="UP001234297">
    <property type="component" value="Chromosome 12"/>
</dbReference>
<name>A0ACC2K409_PERAE</name>
<sequence>MCCIILNVVRFTISQSFDFASSIVHEGEGERDGTASSTLSQSRQRLLLIRRIHSLHRLVGPVWISKTLARPNSLRVELEPDAASLNSGLAIFPLAIHSHSILMYF</sequence>
<proteinExistence type="predicted"/>
<comment type="caution">
    <text evidence="1">The sequence shown here is derived from an EMBL/GenBank/DDBJ whole genome shotgun (WGS) entry which is preliminary data.</text>
</comment>